<evidence type="ECO:0000313" key="2">
    <source>
        <dbReference type="Proteomes" id="UP001202328"/>
    </source>
</evidence>
<gene>
    <name evidence="1" type="ORF">MKW98_029445</name>
</gene>
<dbReference type="AlphaFoldDB" id="A0AAD4X572"/>
<name>A0AAD4X572_9MAGN</name>
<dbReference type="Proteomes" id="UP001202328">
    <property type="component" value="Unassembled WGS sequence"/>
</dbReference>
<evidence type="ECO:0000313" key="1">
    <source>
        <dbReference type="EMBL" id="KAI3839108.1"/>
    </source>
</evidence>
<proteinExistence type="predicted"/>
<dbReference type="EMBL" id="JAJJMB010017396">
    <property type="protein sequence ID" value="KAI3839108.1"/>
    <property type="molecule type" value="Genomic_DNA"/>
</dbReference>
<keyword evidence="2" id="KW-1185">Reference proteome</keyword>
<reference evidence="1" key="1">
    <citation type="submission" date="2022-04" db="EMBL/GenBank/DDBJ databases">
        <title>A functionally conserved STORR gene fusion in Papaver species that diverged 16.8 million years ago.</title>
        <authorList>
            <person name="Catania T."/>
        </authorList>
    </citation>
    <scope>NUCLEOTIDE SEQUENCE</scope>
    <source>
        <strain evidence="1">S-188037</strain>
    </source>
</reference>
<organism evidence="1 2">
    <name type="scientific">Papaver atlanticum</name>
    <dbReference type="NCBI Taxonomy" id="357466"/>
    <lineage>
        <taxon>Eukaryota</taxon>
        <taxon>Viridiplantae</taxon>
        <taxon>Streptophyta</taxon>
        <taxon>Embryophyta</taxon>
        <taxon>Tracheophyta</taxon>
        <taxon>Spermatophyta</taxon>
        <taxon>Magnoliopsida</taxon>
        <taxon>Ranunculales</taxon>
        <taxon>Papaveraceae</taxon>
        <taxon>Papaveroideae</taxon>
        <taxon>Papaver</taxon>
    </lineage>
</organism>
<protein>
    <submittedName>
        <fullName evidence="1">Uncharacterized protein</fullName>
    </submittedName>
</protein>
<comment type="caution">
    <text evidence="1">The sequence shown here is derived from an EMBL/GenBank/DDBJ whole genome shotgun (WGS) entry which is preliminary data.</text>
</comment>
<accession>A0AAD4X572</accession>
<sequence>MGPLRKTMSIMAKFPEYSLVCVSPGNRITGFISGYNVRNGVERHCAINEMHYFRADMVYHVEVDTISDDEKYVELFKEVSIS</sequence>